<dbReference type="Proteomes" id="UP000232323">
    <property type="component" value="Unassembled WGS sequence"/>
</dbReference>
<sequence>MQKACKPLSYCCHSTMLIHPCRSWVLTSQTSATQARSSMVCSGGLRMAMTILSSRMLHSESLVAQQPHMLQRRLSFSIYLHEMVPHGTLISHGYNTATSSTLSLPRPNHVCEIY</sequence>
<evidence type="ECO:0000313" key="1">
    <source>
        <dbReference type="EMBL" id="GAX79877.1"/>
    </source>
</evidence>
<evidence type="ECO:0000313" key="2">
    <source>
        <dbReference type="Proteomes" id="UP000232323"/>
    </source>
</evidence>
<accession>A0A250X9Y4</accession>
<dbReference type="EMBL" id="BEGY01000046">
    <property type="protein sequence ID" value="GAX79877.1"/>
    <property type="molecule type" value="Genomic_DNA"/>
</dbReference>
<name>A0A250X9Y4_9CHLO</name>
<dbReference type="AlphaFoldDB" id="A0A250X9Y4"/>
<comment type="caution">
    <text evidence="1">The sequence shown here is derived from an EMBL/GenBank/DDBJ whole genome shotgun (WGS) entry which is preliminary data.</text>
</comment>
<organism evidence="1 2">
    <name type="scientific">Chlamydomonas eustigma</name>
    <dbReference type="NCBI Taxonomy" id="1157962"/>
    <lineage>
        <taxon>Eukaryota</taxon>
        <taxon>Viridiplantae</taxon>
        <taxon>Chlorophyta</taxon>
        <taxon>core chlorophytes</taxon>
        <taxon>Chlorophyceae</taxon>
        <taxon>CS clade</taxon>
        <taxon>Chlamydomonadales</taxon>
        <taxon>Chlamydomonadaceae</taxon>
        <taxon>Chlamydomonas</taxon>
    </lineage>
</organism>
<gene>
    <name evidence="1" type="ORF">CEUSTIGMA_g7317.t1</name>
</gene>
<protein>
    <submittedName>
        <fullName evidence="1">Uncharacterized protein</fullName>
    </submittedName>
</protein>
<keyword evidence="2" id="KW-1185">Reference proteome</keyword>
<reference evidence="1 2" key="1">
    <citation type="submission" date="2017-08" db="EMBL/GenBank/DDBJ databases">
        <title>Acidophilic green algal genome provides insights into adaptation to an acidic environment.</title>
        <authorList>
            <person name="Hirooka S."/>
            <person name="Hirose Y."/>
            <person name="Kanesaki Y."/>
            <person name="Higuchi S."/>
            <person name="Fujiwara T."/>
            <person name="Onuma R."/>
            <person name="Era A."/>
            <person name="Ohbayashi R."/>
            <person name="Uzuka A."/>
            <person name="Nozaki H."/>
            <person name="Yoshikawa H."/>
            <person name="Miyagishima S.Y."/>
        </authorList>
    </citation>
    <scope>NUCLEOTIDE SEQUENCE [LARGE SCALE GENOMIC DNA]</scope>
    <source>
        <strain evidence="1 2">NIES-2499</strain>
    </source>
</reference>
<proteinExistence type="predicted"/>